<keyword evidence="6" id="KW-1185">Reference proteome</keyword>
<dbReference type="GO" id="GO:0016020">
    <property type="term" value="C:membrane"/>
    <property type="evidence" value="ECO:0007669"/>
    <property type="project" value="TreeGrafter"/>
</dbReference>
<dbReference type="EMBL" id="KZ678405">
    <property type="protein sequence ID" value="PSR93668.1"/>
    <property type="molecule type" value="Genomic_DNA"/>
</dbReference>
<dbReference type="EC" id="2.5.1.-" evidence="3"/>
<dbReference type="Proteomes" id="UP000241462">
    <property type="component" value="Unassembled WGS sequence"/>
</dbReference>
<dbReference type="STRING" id="2025994.A0A2T3ADT5"/>
<dbReference type="GO" id="GO:0005811">
    <property type="term" value="C:lipid droplet"/>
    <property type="evidence" value="ECO:0007669"/>
    <property type="project" value="TreeGrafter"/>
</dbReference>
<dbReference type="Pfam" id="PF01255">
    <property type="entry name" value="Prenyltransf"/>
    <property type="match status" value="2"/>
</dbReference>
<dbReference type="GO" id="GO:0045547">
    <property type="term" value="F:ditrans,polycis-polyprenyl diphosphate synthase [(2E,6E)-farnesyl diphosphate specific] activity"/>
    <property type="evidence" value="ECO:0007669"/>
    <property type="project" value="TreeGrafter"/>
</dbReference>
<evidence type="ECO:0000313" key="6">
    <source>
        <dbReference type="Proteomes" id="UP000241462"/>
    </source>
</evidence>
<dbReference type="HAMAP" id="MF_01139">
    <property type="entry name" value="ISPT"/>
    <property type="match status" value="1"/>
</dbReference>
<dbReference type="InterPro" id="IPR036424">
    <property type="entry name" value="UPP_synth-like_sf"/>
</dbReference>
<feature type="region of interest" description="Disordered" evidence="4">
    <location>
        <begin position="187"/>
        <end position="265"/>
    </location>
</feature>
<feature type="compositionally biased region" description="Polar residues" evidence="4">
    <location>
        <begin position="243"/>
        <end position="265"/>
    </location>
</feature>
<dbReference type="Gene3D" id="3.40.1180.10">
    <property type="entry name" value="Decaprenyl diphosphate synthase-like"/>
    <property type="match status" value="1"/>
</dbReference>
<dbReference type="SUPFAM" id="SSF64005">
    <property type="entry name" value="Undecaprenyl diphosphate synthase"/>
    <property type="match status" value="1"/>
</dbReference>
<dbReference type="PROSITE" id="PS01066">
    <property type="entry name" value="UPP_SYNTHASE"/>
    <property type="match status" value="1"/>
</dbReference>
<dbReference type="GO" id="GO:0016094">
    <property type="term" value="P:polyprenol biosynthetic process"/>
    <property type="evidence" value="ECO:0007669"/>
    <property type="project" value="TreeGrafter"/>
</dbReference>
<dbReference type="GO" id="GO:0005783">
    <property type="term" value="C:endoplasmic reticulum"/>
    <property type="evidence" value="ECO:0007669"/>
    <property type="project" value="TreeGrafter"/>
</dbReference>
<evidence type="ECO:0000256" key="1">
    <source>
        <dbReference type="ARBA" id="ARBA00005432"/>
    </source>
</evidence>
<protein>
    <recommendedName>
        <fullName evidence="3">Alkyl transferase</fullName>
        <ecNumber evidence="3">2.5.1.-</ecNumber>
    </recommendedName>
</protein>
<evidence type="ECO:0000256" key="3">
    <source>
        <dbReference type="RuleBase" id="RU363018"/>
    </source>
</evidence>
<dbReference type="NCBIfam" id="TIGR00055">
    <property type="entry name" value="uppS"/>
    <property type="match status" value="1"/>
</dbReference>
<reference evidence="5 6" key="1">
    <citation type="journal article" date="2018" name="Mycol. Prog.">
        <title>Coniella lustricola, a new species from submerged detritus.</title>
        <authorList>
            <person name="Raudabaugh D.B."/>
            <person name="Iturriaga T."/>
            <person name="Carver A."/>
            <person name="Mondo S."/>
            <person name="Pangilinan J."/>
            <person name="Lipzen A."/>
            <person name="He G."/>
            <person name="Amirebrahimi M."/>
            <person name="Grigoriev I.V."/>
            <person name="Miller A.N."/>
        </authorList>
    </citation>
    <scope>NUCLEOTIDE SEQUENCE [LARGE SCALE GENOMIC DNA]</scope>
    <source>
        <strain evidence="5 6">B22-T-1</strain>
    </source>
</reference>
<evidence type="ECO:0000256" key="2">
    <source>
        <dbReference type="ARBA" id="ARBA00022679"/>
    </source>
</evidence>
<evidence type="ECO:0000313" key="5">
    <source>
        <dbReference type="EMBL" id="PSR93668.1"/>
    </source>
</evidence>
<sequence length="353" mass="40091">MSDLYLLHLRDWLLSSPPAEWILKQTHGLLIGALRQGPIPQHVAFVMDGNRRYARNHKIETLEGHHLGFEAMAKVLEVCYKCGVKVVTVYAFALENFNRPKAEVDGLMLLAKTKLAQLVQHGELMERYDARVRLCGKQELIPEDVMEIMTKAVDATSKNTGPVLNLCFPYGSREEMTQAVRATVNDYLAPPPPKAHSFSQTRISKTIKSRSLTRSNLPSIDETPSSPPSPGLDGVDDSVSSSATLNQPDSPSTRGASNTTRLPDPETITSEMITNHMYTAGDPPLDIIVRTSGVERLSDFMLWQCHQDTQLFFLKCMWPELDLWRFLPVLIEWQWRQRQKEREEKPRRANKQR</sequence>
<dbReference type="OrthoDB" id="4173905at2759"/>
<organism evidence="5 6">
    <name type="scientific">Coniella lustricola</name>
    <dbReference type="NCBI Taxonomy" id="2025994"/>
    <lineage>
        <taxon>Eukaryota</taxon>
        <taxon>Fungi</taxon>
        <taxon>Dikarya</taxon>
        <taxon>Ascomycota</taxon>
        <taxon>Pezizomycotina</taxon>
        <taxon>Sordariomycetes</taxon>
        <taxon>Sordariomycetidae</taxon>
        <taxon>Diaporthales</taxon>
        <taxon>Schizoparmaceae</taxon>
        <taxon>Coniella</taxon>
    </lineage>
</organism>
<dbReference type="CDD" id="cd00475">
    <property type="entry name" value="Cis_IPPS"/>
    <property type="match status" value="1"/>
</dbReference>
<dbReference type="InParanoid" id="A0A2T3ADT5"/>
<dbReference type="InterPro" id="IPR018520">
    <property type="entry name" value="UPP_synth-like_CS"/>
</dbReference>
<feature type="compositionally biased region" description="Polar residues" evidence="4">
    <location>
        <begin position="197"/>
        <end position="224"/>
    </location>
</feature>
<name>A0A2T3ADT5_9PEZI</name>
<evidence type="ECO:0000256" key="4">
    <source>
        <dbReference type="SAM" id="MobiDB-lite"/>
    </source>
</evidence>
<dbReference type="PANTHER" id="PTHR10291:SF43">
    <property type="entry name" value="DEHYDRODOLICHYL DIPHOSPHATE SYNTHASE COMPLEX SUBUNIT DHDDS"/>
    <property type="match status" value="1"/>
</dbReference>
<keyword evidence="2 3" id="KW-0808">Transferase</keyword>
<proteinExistence type="inferred from homology"/>
<dbReference type="AlphaFoldDB" id="A0A2T3ADT5"/>
<dbReference type="PANTHER" id="PTHR10291">
    <property type="entry name" value="DEHYDRODOLICHYL DIPHOSPHATE SYNTHASE FAMILY MEMBER"/>
    <property type="match status" value="1"/>
</dbReference>
<dbReference type="FunCoup" id="A0A2T3ADT5">
    <property type="interactions" value="389"/>
</dbReference>
<dbReference type="GO" id="GO:1904423">
    <property type="term" value="C:dehydrodolichyl diphosphate synthase complex"/>
    <property type="evidence" value="ECO:0007669"/>
    <property type="project" value="TreeGrafter"/>
</dbReference>
<gene>
    <name evidence="5" type="ORF">BD289DRAFT_459615</name>
</gene>
<comment type="similarity">
    <text evidence="1 3">Belongs to the UPP synthase family.</text>
</comment>
<accession>A0A2T3ADT5</accession>
<dbReference type="InterPro" id="IPR001441">
    <property type="entry name" value="UPP_synth-like"/>
</dbReference>